<keyword evidence="4" id="KW-1185">Reference proteome</keyword>
<reference evidence="3 4" key="1">
    <citation type="submission" date="2020-03" db="EMBL/GenBank/DDBJ databases">
        <authorList>
            <person name="Zhu W."/>
        </authorList>
    </citation>
    <scope>NUCLEOTIDE SEQUENCE [LARGE SCALE GENOMIC DNA]</scope>
    <source>
        <strain evidence="3 4">185</strain>
    </source>
</reference>
<feature type="signal peptide" evidence="2">
    <location>
        <begin position="1"/>
        <end position="21"/>
    </location>
</feature>
<evidence type="ECO:0000313" key="4">
    <source>
        <dbReference type="Proteomes" id="UP000501939"/>
    </source>
</evidence>
<dbReference type="AlphaFoldDB" id="A0A6G8S730"/>
<dbReference type="EMBL" id="CP049916">
    <property type="protein sequence ID" value="QIO09930.1"/>
    <property type="molecule type" value="Genomic_DNA"/>
</dbReference>
<feature type="chain" id="PRO_5026334594" evidence="2">
    <location>
        <begin position="22"/>
        <end position="216"/>
    </location>
</feature>
<proteinExistence type="predicted"/>
<evidence type="ECO:0000256" key="1">
    <source>
        <dbReference type="SAM" id="MobiDB-lite"/>
    </source>
</evidence>
<organism evidence="3 4">
    <name type="scientific">Acinetobacter lanii</name>
    <dbReference type="NCBI Taxonomy" id="2715163"/>
    <lineage>
        <taxon>Bacteria</taxon>
        <taxon>Pseudomonadati</taxon>
        <taxon>Pseudomonadota</taxon>
        <taxon>Gammaproteobacteria</taxon>
        <taxon>Moraxellales</taxon>
        <taxon>Moraxellaceae</taxon>
        <taxon>Acinetobacter</taxon>
    </lineage>
</organism>
<dbReference type="KEGG" id="alj:G8D99_13510"/>
<dbReference type="Proteomes" id="UP000501939">
    <property type="component" value="Chromosome"/>
</dbReference>
<feature type="region of interest" description="Disordered" evidence="1">
    <location>
        <begin position="110"/>
        <end position="216"/>
    </location>
</feature>
<sequence>MNMTKMALISSALLITTPLFAETTTQTTPSYGDNPNLLKVLAVKTQEKVQSTAEKVGAATERGIAKIKPTIDNTWNGTKEYTTEQAVIARDNTREGIDVAVKKVKQTKENIVGSSTPNNVPIERGSLSQQTNTVQQSNNVQQATTTQQAAPQYITPAVAPEAPTPTPTPTPTLNQNTATVEPEIQRQSLPTQNSPSTNSSSQNNTSNDDSDAGVPR</sequence>
<evidence type="ECO:0000313" key="3">
    <source>
        <dbReference type="EMBL" id="QIO09930.1"/>
    </source>
</evidence>
<accession>A0A6G8S730</accession>
<evidence type="ECO:0000256" key="2">
    <source>
        <dbReference type="SAM" id="SignalP"/>
    </source>
</evidence>
<protein>
    <submittedName>
        <fullName evidence="3">Uncharacterized protein</fullName>
    </submittedName>
</protein>
<dbReference type="RefSeq" id="WP_166326774.1">
    <property type="nucleotide sequence ID" value="NZ_CP049916.1"/>
</dbReference>
<feature type="compositionally biased region" description="Low complexity" evidence="1">
    <location>
        <begin position="128"/>
        <end position="161"/>
    </location>
</feature>
<feature type="compositionally biased region" description="Low complexity" evidence="1">
    <location>
        <begin position="190"/>
        <end position="207"/>
    </location>
</feature>
<name>A0A6G8S730_9GAMM</name>
<gene>
    <name evidence="3" type="ORF">G8D99_13510</name>
</gene>
<keyword evidence="2" id="KW-0732">Signal</keyword>
<dbReference type="Gene3D" id="1.10.287.700">
    <property type="entry name" value="Helix hairpin bin"/>
    <property type="match status" value="1"/>
</dbReference>